<feature type="domain" description="Cyclic nucleotide-binding" evidence="1">
    <location>
        <begin position="18"/>
        <end position="89"/>
    </location>
</feature>
<comment type="caution">
    <text evidence="3">The sequence shown here is derived from an EMBL/GenBank/DDBJ whole genome shotgun (WGS) entry which is preliminary data.</text>
</comment>
<proteinExistence type="predicted"/>
<accession>A0ABS6XK03</accession>
<organism evidence="3 4">
    <name type="scientific">Stakelama flava</name>
    <dbReference type="NCBI Taxonomy" id="2860338"/>
    <lineage>
        <taxon>Bacteria</taxon>
        <taxon>Pseudomonadati</taxon>
        <taxon>Pseudomonadota</taxon>
        <taxon>Alphaproteobacteria</taxon>
        <taxon>Sphingomonadales</taxon>
        <taxon>Sphingomonadaceae</taxon>
        <taxon>Stakelama</taxon>
    </lineage>
</organism>
<evidence type="ECO:0000259" key="2">
    <source>
        <dbReference type="PROSITE" id="PS51063"/>
    </source>
</evidence>
<dbReference type="RefSeq" id="WP_219237588.1">
    <property type="nucleotide sequence ID" value="NZ_JAHWZX010000004.1"/>
</dbReference>
<protein>
    <submittedName>
        <fullName evidence="3">Crp/Fnr family transcriptional regulator</fullName>
    </submittedName>
</protein>
<dbReference type="PANTHER" id="PTHR24567:SF28">
    <property type="entry name" value="LISTERIOLYSIN REGULATORY PROTEIN"/>
    <property type="match status" value="1"/>
</dbReference>
<feature type="domain" description="HTH crp-type" evidence="2">
    <location>
        <begin position="149"/>
        <end position="224"/>
    </location>
</feature>
<dbReference type="Proteomes" id="UP001197214">
    <property type="component" value="Unassembled WGS sequence"/>
</dbReference>
<dbReference type="SMART" id="SM00100">
    <property type="entry name" value="cNMP"/>
    <property type="match status" value="1"/>
</dbReference>
<dbReference type="InterPro" id="IPR012318">
    <property type="entry name" value="HTH_CRP"/>
</dbReference>
<dbReference type="PROSITE" id="PS50042">
    <property type="entry name" value="CNMP_BINDING_3"/>
    <property type="match status" value="1"/>
</dbReference>
<dbReference type="PANTHER" id="PTHR24567">
    <property type="entry name" value="CRP FAMILY TRANSCRIPTIONAL REGULATORY PROTEIN"/>
    <property type="match status" value="1"/>
</dbReference>
<dbReference type="SMART" id="SM00419">
    <property type="entry name" value="HTH_CRP"/>
    <property type="match status" value="1"/>
</dbReference>
<keyword evidence="4" id="KW-1185">Reference proteome</keyword>
<dbReference type="CDD" id="cd00092">
    <property type="entry name" value="HTH_CRP"/>
    <property type="match status" value="1"/>
</dbReference>
<name>A0ABS6XK03_9SPHN</name>
<evidence type="ECO:0000259" key="1">
    <source>
        <dbReference type="PROSITE" id="PS50042"/>
    </source>
</evidence>
<dbReference type="InterPro" id="IPR018335">
    <property type="entry name" value="Tscrpt_reg_HTH_Crp-type_CS"/>
</dbReference>
<dbReference type="InterPro" id="IPR050397">
    <property type="entry name" value="Env_Response_Regulators"/>
</dbReference>
<dbReference type="CDD" id="cd00038">
    <property type="entry name" value="CAP_ED"/>
    <property type="match status" value="1"/>
</dbReference>
<dbReference type="InterPro" id="IPR000595">
    <property type="entry name" value="cNMP-bd_dom"/>
</dbReference>
<dbReference type="PROSITE" id="PS00042">
    <property type="entry name" value="HTH_CRP_1"/>
    <property type="match status" value="1"/>
</dbReference>
<reference evidence="3 4" key="1">
    <citation type="submission" date="2021-07" db="EMBL/GenBank/DDBJ databases">
        <title>Stakelama flava sp. nov., a novel endophytic bacterium isolated from branch of Kandelia candel.</title>
        <authorList>
            <person name="Tuo L."/>
        </authorList>
    </citation>
    <scope>NUCLEOTIDE SEQUENCE [LARGE SCALE GENOMIC DNA]</scope>
    <source>
        <strain evidence="3 4">CBK3Z-3</strain>
    </source>
</reference>
<dbReference type="Pfam" id="PF00027">
    <property type="entry name" value="cNMP_binding"/>
    <property type="match status" value="1"/>
</dbReference>
<dbReference type="PROSITE" id="PS51063">
    <property type="entry name" value="HTH_CRP_2"/>
    <property type="match status" value="1"/>
</dbReference>
<dbReference type="EMBL" id="JAHWZX010000004">
    <property type="protein sequence ID" value="MBW4330486.1"/>
    <property type="molecule type" value="Genomic_DNA"/>
</dbReference>
<evidence type="ECO:0000313" key="3">
    <source>
        <dbReference type="EMBL" id="MBW4330486.1"/>
    </source>
</evidence>
<gene>
    <name evidence="3" type="ORF">KY084_06310</name>
</gene>
<dbReference type="Pfam" id="PF13545">
    <property type="entry name" value="HTH_Crp_2"/>
    <property type="match status" value="1"/>
</dbReference>
<evidence type="ECO:0000313" key="4">
    <source>
        <dbReference type="Proteomes" id="UP001197214"/>
    </source>
</evidence>
<sequence>MNDGPAFCDQCTIADRAICAVLGEAEREELTRYGRRRRYSRGDTIIAAGDSNYGFATLIRGAAKIATIDADGTERIVALAHPAGLLGQLFAPGDDLHVMALTDSEACLFPREQIESLVNSHPALAARMLQETTRDLGRARSLIDLISKRKSTARVAALLLEFARAASPAACHDAKAFDLPLSRGEMAQLLGLTIETVSRTLTGLERDGLIERRGAHGIVIRDQDGLTALVT</sequence>